<feature type="transmembrane region" description="Helical" evidence="1">
    <location>
        <begin position="6"/>
        <end position="23"/>
    </location>
</feature>
<protein>
    <submittedName>
        <fullName evidence="2">Uncharacterized protein</fullName>
    </submittedName>
</protein>
<gene>
    <name evidence="2" type="ORF">METZ01_LOCUS476209</name>
</gene>
<sequence>MVFNETILGALIIGVLVGGAILYTNSKSYTKQLATGDGIDVG</sequence>
<dbReference type="EMBL" id="UINC01203210">
    <property type="protein sequence ID" value="SVE23355.1"/>
    <property type="molecule type" value="Genomic_DNA"/>
</dbReference>
<name>A0A383BVT3_9ZZZZ</name>
<evidence type="ECO:0000256" key="1">
    <source>
        <dbReference type="SAM" id="Phobius"/>
    </source>
</evidence>
<organism evidence="2">
    <name type="scientific">marine metagenome</name>
    <dbReference type="NCBI Taxonomy" id="408172"/>
    <lineage>
        <taxon>unclassified sequences</taxon>
        <taxon>metagenomes</taxon>
        <taxon>ecological metagenomes</taxon>
    </lineage>
</organism>
<evidence type="ECO:0000313" key="2">
    <source>
        <dbReference type="EMBL" id="SVE23355.1"/>
    </source>
</evidence>
<keyword evidence="1" id="KW-1133">Transmembrane helix</keyword>
<dbReference type="AlphaFoldDB" id="A0A383BVT3"/>
<feature type="non-terminal residue" evidence="2">
    <location>
        <position position="42"/>
    </location>
</feature>
<accession>A0A383BVT3</accession>
<keyword evidence="1" id="KW-0472">Membrane</keyword>
<keyword evidence="1" id="KW-0812">Transmembrane</keyword>
<reference evidence="2" key="1">
    <citation type="submission" date="2018-05" db="EMBL/GenBank/DDBJ databases">
        <authorList>
            <person name="Lanie J.A."/>
            <person name="Ng W.-L."/>
            <person name="Kazmierczak K.M."/>
            <person name="Andrzejewski T.M."/>
            <person name="Davidsen T.M."/>
            <person name="Wayne K.J."/>
            <person name="Tettelin H."/>
            <person name="Glass J.I."/>
            <person name="Rusch D."/>
            <person name="Podicherti R."/>
            <person name="Tsui H.-C.T."/>
            <person name="Winkler M.E."/>
        </authorList>
    </citation>
    <scope>NUCLEOTIDE SEQUENCE</scope>
</reference>
<proteinExistence type="predicted"/>